<dbReference type="Pfam" id="PF06347">
    <property type="entry name" value="SH3_4"/>
    <property type="match status" value="2"/>
</dbReference>
<evidence type="ECO:0008006" key="4">
    <source>
        <dbReference type="Google" id="ProtNLM"/>
    </source>
</evidence>
<dbReference type="Proteomes" id="UP000058012">
    <property type="component" value="Unassembled WGS sequence"/>
</dbReference>
<name>A0A117UVQ7_9SPHN</name>
<organism evidence="2 3">
    <name type="scientific">Novosphingobium fuchskuhlense</name>
    <dbReference type="NCBI Taxonomy" id="1117702"/>
    <lineage>
        <taxon>Bacteria</taxon>
        <taxon>Pseudomonadati</taxon>
        <taxon>Pseudomonadota</taxon>
        <taxon>Alphaproteobacteria</taxon>
        <taxon>Sphingomonadales</taxon>
        <taxon>Sphingomonadaceae</taxon>
        <taxon>Novosphingobium</taxon>
    </lineage>
</organism>
<protein>
    <recommendedName>
        <fullName evidence="4">SH3b domain-containing protein</fullName>
    </recommendedName>
</protein>
<proteinExistence type="predicted"/>
<evidence type="ECO:0000313" key="2">
    <source>
        <dbReference type="EMBL" id="KUR71769.1"/>
    </source>
</evidence>
<dbReference type="AlphaFoldDB" id="A0A117UVQ7"/>
<keyword evidence="3" id="KW-1185">Reference proteome</keyword>
<dbReference type="STRING" id="1117702.AQZ52_09260"/>
<accession>A0A117UVQ7</accession>
<evidence type="ECO:0000313" key="3">
    <source>
        <dbReference type="Proteomes" id="UP000058012"/>
    </source>
</evidence>
<dbReference type="InterPro" id="IPR010466">
    <property type="entry name" value="DUF1058"/>
</dbReference>
<feature type="signal peptide" evidence="1">
    <location>
        <begin position="1"/>
        <end position="17"/>
    </location>
</feature>
<gene>
    <name evidence="2" type="ORF">AQZ52_09260</name>
</gene>
<comment type="caution">
    <text evidence="2">The sequence shown here is derived from an EMBL/GenBank/DDBJ whole genome shotgun (WGS) entry which is preliminary data.</text>
</comment>
<dbReference type="EMBL" id="LLZS01000006">
    <property type="protein sequence ID" value="KUR71769.1"/>
    <property type="molecule type" value="Genomic_DNA"/>
</dbReference>
<keyword evidence="1" id="KW-0732">Signal</keyword>
<reference evidence="2 3" key="1">
    <citation type="submission" date="2015-10" db="EMBL/GenBank/DDBJ databases">
        <title>Draft genome sequence of Novosphingobium fuchskuhlense DSM 25065 isolated from a surface water sample of the southwest basin of Lake Grosse Fuchskuhle.</title>
        <authorList>
            <person name="Ruckert C."/>
            <person name="Winkler A."/>
            <person name="Glaeser J."/>
            <person name="Grossart H.-P."/>
            <person name="Kalinowski J."/>
            <person name="Glaeser S."/>
        </authorList>
    </citation>
    <scope>NUCLEOTIDE SEQUENCE [LARGE SCALE GENOMIC DNA]</scope>
    <source>
        <strain evidence="2 3">FNE08-7</strain>
    </source>
</reference>
<sequence length="149" mass="16182">MAILATLCLALAGEARAAEDDTLPYWASLKGQPANLRVGPGREYRISWVYVRAPLPVKVLRMIGGWRLIEDIDGTRGWMLAQFLTRGRAATVKGGIAEIRENADGTGRILWRAEPGVTGKLGDCGPAWCKFDVEGRRGFVAKAAVWGAD</sequence>
<feature type="chain" id="PRO_5007157017" description="SH3b domain-containing protein" evidence="1">
    <location>
        <begin position="18"/>
        <end position="149"/>
    </location>
</feature>
<evidence type="ECO:0000256" key="1">
    <source>
        <dbReference type="SAM" id="SignalP"/>
    </source>
</evidence>